<dbReference type="AlphaFoldDB" id="A0A811R2H0"/>
<accession>A0A811R2H0</accession>
<sequence>MADDVLIGIEPKKEKHYVRSLSCRGKKLDSDQQAMPPLTKGKKQLLILDYGDTSNFLMQHKVQRFSLQTQHMLDQLTDLQRREQMLYEANKCLRRKVINVLFVIVLRGNDQLEETSSQVHGQVWEHSANLLGYERQSPQQTPSHVGNGFFHPLEVGPEPTLQIG</sequence>
<proteinExistence type="predicted"/>
<comment type="caution">
    <text evidence="1">The sequence shown here is derived from an EMBL/GenBank/DDBJ whole genome shotgun (WGS) entry which is preliminary data.</text>
</comment>
<dbReference type="OrthoDB" id="717122at2759"/>
<reference evidence="1" key="1">
    <citation type="submission" date="2020-10" db="EMBL/GenBank/DDBJ databases">
        <authorList>
            <person name="Han B."/>
            <person name="Lu T."/>
            <person name="Zhao Q."/>
            <person name="Huang X."/>
            <person name="Zhao Y."/>
        </authorList>
    </citation>
    <scope>NUCLEOTIDE SEQUENCE</scope>
</reference>
<organism evidence="1 2">
    <name type="scientific">Miscanthus lutarioriparius</name>
    <dbReference type="NCBI Taxonomy" id="422564"/>
    <lineage>
        <taxon>Eukaryota</taxon>
        <taxon>Viridiplantae</taxon>
        <taxon>Streptophyta</taxon>
        <taxon>Embryophyta</taxon>
        <taxon>Tracheophyta</taxon>
        <taxon>Spermatophyta</taxon>
        <taxon>Magnoliopsida</taxon>
        <taxon>Liliopsida</taxon>
        <taxon>Poales</taxon>
        <taxon>Poaceae</taxon>
        <taxon>PACMAD clade</taxon>
        <taxon>Panicoideae</taxon>
        <taxon>Andropogonodae</taxon>
        <taxon>Andropogoneae</taxon>
        <taxon>Saccharinae</taxon>
        <taxon>Miscanthus</taxon>
    </lineage>
</organism>
<evidence type="ECO:0000313" key="2">
    <source>
        <dbReference type="Proteomes" id="UP000604825"/>
    </source>
</evidence>
<dbReference type="EMBL" id="CAJGYO010000012">
    <property type="protein sequence ID" value="CAD6263812.1"/>
    <property type="molecule type" value="Genomic_DNA"/>
</dbReference>
<gene>
    <name evidence="1" type="ORF">NCGR_LOCUS47117</name>
</gene>
<protein>
    <submittedName>
        <fullName evidence="1">Uncharacterized protein</fullName>
    </submittedName>
</protein>
<name>A0A811R2H0_9POAL</name>
<dbReference type="Proteomes" id="UP000604825">
    <property type="component" value="Unassembled WGS sequence"/>
</dbReference>
<evidence type="ECO:0000313" key="1">
    <source>
        <dbReference type="EMBL" id="CAD6263812.1"/>
    </source>
</evidence>
<keyword evidence="2" id="KW-1185">Reference proteome</keyword>